<dbReference type="InterPro" id="IPR056884">
    <property type="entry name" value="NPHP3-like_N"/>
</dbReference>
<reference evidence="4 5" key="1">
    <citation type="journal article" date="2019" name="Nat. Ecol. Evol.">
        <title>Megaphylogeny resolves global patterns of mushroom evolution.</title>
        <authorList>
            <person name="Varga T."/>
            <person name="Krizsan K."/>
            <person name="Foldi C."/>
            <person name="Dima B."/>
            <person name="Sanchez-Garcia M."/>
            <person name="Sanchez-Ramirez S."/>
            <person name="Szollosi G.J."/>
            <person name="Szarkandi J.G."/>
            <person name="Papp V."/>
            <person name="Albert L."/>
            <person name="Andreopoulos W."/>
            <person name="Angelini C."/>
            <person name="Antonin V."/>
            <person name="Barry K.W."/>
            <person name="Bougher N.L."/>
            <person name="Buchanan P."/>
            <person name="Buyck B."/>
            <person name="Bense V."/>
            <person name="Catcheside P."/>
            <person name="Chovatia M."/>
            <person name="Cooper J."/>
            <person name="Damon W."/>
            <person name="Desjardin D."/>
            <person name="Finy P."/>
            <person name="Geml J."/>
            <person name="Haridas S."/>
            <person name="Hughes K."/>
            <person name="Justo A."/>
            <person name="Karasinski D."/>
            <person name="Kautmanova I."/>
            <person name="Kiss B."/>
            <person name="Kocsube S."/>
            <person name="Kotiranta H."/>
            <person name="LaButti K.M."/>
            <person name="Lechner B.E."/>
            <person name="Liimatainen K."/>
            <person name="Lipzen A."/>
            <person name="Lukacs Z."/>
            <person name="Mihaltcheva S."/>
            <person name="Morgado L.N."/>
            <person name="Niskanen T."/>
            <person name="Noordeloos M.E."/>
            <person name="Ohm R.A."/>
            <person name="Ortiz-Santana B."/>
            <person name="Ovrebo C."/>
            <person name="Racz N."/>
            <person name="Riley R."/>
            <person name="Savchenko A."/>
            <person name="Shiryaev A."/>
            <person name="Soop K."/>
            <person name="Spirin V."/>
            <person name="Szebenyi C."/>
            <person name="Tomsovsky M."/>
            <person name="Tulloss R.E."/>
            <person name="Uehling J."/>
            <person name="Grigoriev I.V."/>
            <person name="Vagvolgyi C."/>
            <person name="Papp T."/>
            <person name="Martin F.M."/>
            <person name="Miettinen O."/>
            <person name="Hibbett D.S."/>
            <person name="Nagy L.G."/>
        </authorList>
    </citation>
    <scope>NUCLEOTIDE SEQUENCE [LARGE SCALE GENOMIC DNA]</scope>
    <source>
        <strain evidence="4 5">FP101781</strain>
    </source>
</reference>
<feature type="compositionally biased region" description="Basic and acidic residues" evidence="2">
    <location>
        <begin position="105"/>
        <end position="114"/>
    </location>
</feature>
<evidence type="ECO:0000256" key="2">
    <source>
        <dbReference type="SAM" id="MobiDB-lite"/>
    </source>
</evidence>
<organism evidence="4 5">
    <name type="scientific">Coprinellus micaceus</name>
    <name type="common">Glistening ink-cap mushroom</name>
    <name type="synonym">Coprinus micaceus</name>
    <dbReference type="NCBI Taxonomy" id="71717"/>
    <lineage>
        <taxon>Eukaryota</taxon>
        <taxon>Fungi</taxon>
        <taxon>Dikarya</taxon>
        <taxon>Basidiomycota</taxon>
        <taxon>Agaricomycotina</taxon>
        <taxon>Agaricomycetes</taxon>
        <taxon>Agaricomycetidae</taxon>
        <taxon>Agaricales</taxon>
        <taxon>Agaricineae</taxon>
        <taxon>Psathyrellaceae</taxon>
        <taxon>Coprinellus</taxon>
    </lineage>
</organism>
<protein>
    <recommendedName>
        <fullName evidence="3">Nephrocystin 3-like N-terminal domain-containing protein</fullName>
    </recommendedName>
</protein>
<feature type="region of interest" description="Disordered" evidence="2">
    <location>
        <begin position="18"/>
        <end position="129"/>
    </location>
</feature>
<keyword evidence="5" id="KW-1185">Reference proteome</keyword>
<keyword evidence="1" id="KW-0677">Repeat</keyword>
<gene>
    <name evidence="4" type="ORF">FA13DRAFT_1740291</name>
</gene>
<sequence length="732" mass="80631">MPSPFGGLSRKFKTLFQRHSRNGPSPAGHQNLDHSGGGEVEIISSSSPPSMNPGLLPLAAITTPTGSRVDLDRNEGHSGLQEPHDEAQSQPPVVHPSINWGGHRMLGERPRRDMLSPSPPPPPLAPSNSYFSNARDFTVSNLNVNNGVAHAKTLFEYLNPHIAHGAAHNSDERWNAPACHEETRVAIREDIVSWIKHGEGDEDPKKIMWLSGPAGSGKSAIAGSVAETCKGEGLLAATFFFSSFAGASERSSKRGLVATLAHHLSQHGILHQYKTHLHAAVDRQPDIFRKNLREQASCLILEPLRSIHDAGSMVDSPKAIIIDGLDEVIAAHKQVPMDQQAPGPSEDDQVEILHVLLTLSKDPSFPFRIFIASRPERNISDFFSTHARDATTDLFLDSKYDPDADIKRFLESKFADIRRRTGISSPLWPGEPALNRLVEMSSGQFIVPATILRWVEAGFPQVQLSEVLKLEQRSTKINPFASLDALYQHILKRAHNPEDDPHLVVKWILSITSGIDPLVSDADSSLHSVRFWRQFLENAEGEFNYRLAPITSLIAVPPPHEISAAVTIYHKSLTDFLSDKRRCGDDFYVDQVSHNSFVAGRIIRVLKNKGPTPPPLSLPTAEQIDFLRAFVWLKLVVCTSDVDNVVCDHRGAFLNFLSESSGEELVSCDATWWACLLLGGTVQHGGEPLQLVNGRLDGFPDLARGIYCGIHRAMKVSTFTIVVQRLMISPTT</sequence>
<dbReference type="Proteomes" id="UP000298030">
    <property type="component" value="Unassembled WGS sequence"/>
</dbReference>
<accession>A0A4Y7SN01</accession>
<evidence type="ECO:0000256" key="1">
    <source>
        <dbReference type="ARBA" id="ARBA00022737"/>
    </source>
</evidence>
<dbReference type="STRING" id="71717.A0A4Y7SN01"/>
<name>A0A4Y7SN01_COPMI</name>
<dbReference type="SUPFAM" id="SSF52540">
    <property type="entry name" value="P-loop containing nucleoside triphosphate hydrolases"/>
    <property type="match status" value="1"/>
</dbReference>
<dbReference type="OrthoDB" id="674604at2759"/>
<comment type="caution">
    <text evidence="4">The sequence shown here is derived from an EMBL/GenBank/DDBJ whole genome shotgun (WGS) entry which is preliminary data.</text>
</comment>
<evidence type="ECO:0000259" key="3">
    <source>
        <dbReference type="Pfam" id="PF24883"/>
    </source>
</evidence>
<feature type="compositionally biased region" description="Low complexity" evidence="2">
    <location>
        <begin position="40"/>
        <end position="49"/>
    </location>
</feature>
<feature type="compositionally biased region" description="Basic and acidic residues" evidence="2">
    <location>
        <begin position="69"/>
        <end position="87"/>
    </location>
</feature>
<proteinExistence type="predicted"/>
<dbReference type="PANTHER" id="PTHR10039">
    <property type="entry name" value="AMELOGENIN"/>
    <property type="match status" value="1"/>
</dbReference>
<dbReference type="AlphaFoldDB" id="A0A4Y7SN01"/>
<feature type="domain" description="Nephrocystin 3-like N-terminal" evidence="3">
    <location>
        <begin position="202"/>
        <end position="374"/>
    </location>
</feature>
<dbReference type="Pfam" id="PF24883">
    <property type="entry name" value="NPHP3_N"/>
    <property type="match status" value="1"/>
</dbReference>
<evidence type="ECO:0000313" key="5">
    <source>
        <dbReference type="Proteomes" id="UP000298030"/>
    </source>
</evidence>
<dbReference type="InterPro" id="IPR027417">
    <property type="entry name" value="P-loop_NTPase"/>
</dbReference>
<dbReference type="EMBL" id="QPFP01000081">
    <property type="protein sequence ID" value="TEB23152.1"/>
    <property type="molecule type" value="Genomic_DNA"/>
</dbReference>
<dbReference type="Gene3D" id="3.40.50.300">
    <property type="entry name" value="P-loop containing nucleotide triphosphate hydrolases"/>
    <property type="match status" value="1"/>
</dbReference>
<evidence type="ECO:0000313" key="4">
    <source>
        <dbReference type="EMBL" id="TEB23152.1"/>
    </source>
</evidence>